<reference evidence="4" key="1">
    <citation type="submission" date="2021-05" db="EMBL/GenBank/DDBJ databases">
        <authorList>
            <person name="Alioto T."/>
            <person name="Alioto T."/>
            <person name="Gomez Garrido J."/>
        </authorList>
    </citation>
    <scope>NUCLEOTIDE SEQUENCE</scope>
</reference>
<dbReference type="GO" id="GO:0005730">
    <property type="term" value="C:nucleolus"/>
    <property type="evidence" value="ECO:0007669"/>
    <property type="project" value="TreeGrafter"/>
</dbReference>
<organism evidence="4">
    <name type="scientific">Culex pipiens</name>
    <name type="common">House mosquito</name>
    <dbReference type="NCBI Taxonomy" id="7175"/>
    <lineage>
        <taxon>Eukaryota</taxon>
        <taxon>Metazoa</taxon>
        <taxon>Ecdysozoa</taxon>
        <taxon>Arthropoda</taxon>
        <taxon>Hexapoda</taxon>
        <taxon>Insecta</taxon>
        <taxon>Pterygota</taxon>
        <taxon>Neoptera</taxon>
        <taxon>Endopterygota</taxon>
        <taxon>Diptera</taxon>
        <taxon>Nematocera</taxon>
        <taxon>Culicoidea</taxon>
        <taxon>Culicidae</taxon>
        <taxon>Culicinae</taxon>
        <taxon>Culicini</taxon>
        <taxon>Culex</taxon>
        <taxon>Culex</taxon>
    </lineage>
</organism>
<feature type="compositionally biased region" description="Basic residues" evidence="2">
    <location>
        <begin position="200"/>
        <end position="209"/>
    </location>
</feature>
<dbReference type="InterPro" id="IPR000467">
    <property type="entry name" value="G_patch_dom"/>
</dbReference>
<dbReference type="PANTHER" id="PTHR23149">
    <property type="entry name" value="G PATCH DOMAIN CONTAINING PROTEIN"/>
    <property type="match status" value="1"/>
</dbReference>
<dbReference type="SMART" id="SM00443">
    <property type="entry name" value="G_patch"/>
    <property type="match status" value="1"/>
</dbReference>
<dbReference type="EMBL" id="HBUE01055571">
    <property type="protein sequence ID" value="CAG6466333.1"/>
    <property type="molecule type" value="Transcribed_RNA"/>
</dbReference>
<dbReference type="PROSITE" id="PS50174">
    <property type="entry name" value="G_PATCH"/>
    <property type="match status" value="1"/>
</dbReference>
<dbReference type="Pfam" id="PF01585">
    <property type="entry name" value="G-patch"/>
    <property type="match status" value="1"/>
</dbReference>
<feature type="region of interest" description="Disordered" evidence="2">
    <location>
        <begin position="264"/>
        <end position="284"/>
    </location>
</feature>
<dbReference type="EMBL" id="HBUE01167956">
    <property type="protein sequence ID" value="CAG6513563.1"/>
    <property type="molecule type" value="Transcribed_RNA"/>
</dbReference>
<dbReference type="InterPro" id="IPR050656">
    <property type="entry name" value="PINX1"/>
</dbReference>
<proteinExistence type="predicted"/>
<evidence type="ECO:0000256" key="2">
    <source>
        <dbReference type="SAM" id="MobiDB-lite"/>
    </source>
</evidence>
<feature type="compositionally biased region" description="Acidic residues" evidence="2">
    <location>
        <begin position="394"/>
        <end position="403"/>
    </location>
</feature>
<sequence length="488" mass="56062">MDFAKNILHKYGWREGDGLGKNSDGIVKPIKANFKFNNSGLGTDQAKDHTNRWWERVFDEAANNLDVGPAGKIRQKEHDAVEISANSYSVKKLKQKTADGKANYGGFLKASRLLTAVGREEELEGHVKTEDIEFKPTKVLTDEELFAACGGRTAHKGARHGLKLSGKLARIEAQNSKLLQELESKSFEKVIQSNDWQQVQKKKKSKKKKHDQEKWNERHGAEEEDECKDMVHHADYVVKKNKKKAKADRRLEADLADELDTSMGFFEKLEEDDGTVPDPGPSIEEEVDVLNEKIMQLDYKLFSKQDEKDAKLKRLDANSVRIKKKSKKNRKQKQPQPSAPPLEDDDAMDPQAPHRKDYKPEQKRNNKLLRETVEHEFKTVKLVKPKKLLKSDSEASDSADEQDVVERINKERLKLQSKLPKIKVTEVVEDGDEPDQQQDQVERALAESFKERHRYQAKRIGKHSVKRKKSKKEKRAYSQLTKKLEKTL</sequence>
<feature type="region of interest" description="Disordered" evidence="2">
    <location>
        <begin position="198"/>
        <end position="226"/>
    </location>
</feature>
<feature type="domain" description="G-patch" evidence="3">
    <location>
        <begin position="1"/>
        <end position="46"/>
    </location>
</feature>
<dbReference type="PANTHER" id="PTHR23149:SF9">
    <property type="entry name" value="G PATCH DOMAIN-CONTAINING PROTEIN 4"/>
    <property type="match status" value="1"/>
</dbReference>
<evidence type="ECO:0000259" key="3">
    <source>
        <dbReference type="PROSITE" id="PS50174"/>
    </source>
</evidence>
<feature type="region of interest" description="Disordered" evidence="2">
    <location>
        <begin position="452"/>
        <end position="488"/>
    </location>
</feature>
<feature type="compositionally biased region" description="Basic residues" evidence="2">
    <location>
        <begin position="452"/>
        <end position="474"/>
    </location>
</feature>
<name>A0A8D8FDB9_CULPI</name>
<feature type="compositionally biased region" description="Basic and acidic residues" evidence="2">
    <location>
        <begin position="210"/>
        <end position="221"/>
    </location>
</feature>
<dbReference type="GO" id="GO:0003676">
    <property type="term" value="F:nucleic acid binding"/>
    <property type="evidence" value="ECO:0007669"/>
    <property type="project" value="InterPro"/>
</dbReference>
<accession>A0A8D8FDB9</accession>
<protein>
    <recommendedName>
        <fullName evidence="1">G patch domain-containing protein 4</fullName>
    </recommendedName>
</protein>
<dbReference type="AlphaFoldDB" id="A0A8D8FDB9"/>
<feature type="region of interest" description="Disordered" evidence="2">
    <location>
        <begin position="308"/>
        <end position="404"/>
    </location>
</feature>
<evidence type="ECO:0000313" key="4">
    <source>
        <dbReference type="EMBL" id="CAG6466333.1"/>
    </source>
</evidence>
<dbReference type="EMBL" id="HBUE01273284">
    <property type="protein sequence ID" value="CAG6565032.1"/>
    <property type="molecule type" value="Transcribed_RNA"/>
</dbReference>
<feature type="compositionally biased region" description="Basic residues" evidence="2">
    <location>
        <begin position="321"/>
        <end position="333"/>
    </location>
</feature>
<evidence type="ECO:0000256" key="1">
    <source>
        <dbReference type="ARBA" id="ARBA00040365"/>
    </source>
</evidence>
<feature type="compositionally biased region" description="Basic and acidic residues" evidence="2">
    <location>
        <begin position="352"/>
        <end position="379"/>
    </location>
</feature>